<dbReference type="EMBL" id="CP014229">
    <property type="protein sequence ID" value="AMD89871.1"/>
    <property type="molecule type" value="Genomic_DNA"/>
</dbReference>
<proteinExistence type="predicted"/>
<dbReference type="Proteomes" id="UP000069241">
    <property type="component" value="Chromosome"/>
</dbReference>
<accession>A0A109W461</accession>
<evidence type="ECO:0000313" key="2">
    <source>
        <dbReference type="Proteomes" id="UP000069241"/>
    </source>
</evidence>
<keyword evidence="2" id="KW-1185">Reference proteome</keyword>
<dbReference type="AlphaFoldDB" id="A0A109W461"/>
<reference evidence="2" key="1">
    <citation type="submission" date="2016-02" db="EMBL/GenBank/DDBJ databases">
        <authorList>
            <person name="Holder M.E."/>
            <person name="Ajami N.J."/>
            <person name="Petrosino J.F."/>
        </authorList>
    </citation>
    <scope>NUCLEOTIDE SEQUENCE [LARGE SCALE GENOMIC DNA]</scope>
    <source>
        <strain evidence="2">CCUG 45958</strain>
    </source>
</reference>
<name>A0A109W461_9BACT</name>
<dbReference type="KEGG" id="dfi:AXF13_06945"/>
<gene>
    <name evidence="1" type="ORF">AXF13_06945</name>
</gene>
<dbReference type="RefSeq" id="WP_062252184.1">
    <property type="nucleotide sequence ID" value="NZ_CP014229.1"/>
</dbReference>
<organism evidence="1 2">
    <name type="scientific">Desulfovibrio fairfieldensis</name>
    <dbReference type="NCBI Taxonomy" id="44742"/>
    <lineage>
        <taxon>Bacteria</taxon>
        <taxon>Pseudomonadati</taxon>
        <taxon>Thermodesulfobacteriota</taxon>
        <taxon>Desulfovibrionia</taxon>
        <taxon>Desulfovibrionales</taxon>
        <taxon>Desulfovibrionaceae</taxon>
        <taxon>Desulfovibrio</taxon>
    </lineage>
</organism>
<evidence type="ECO:0000313" key="1">
    <source>
        <dbReference type="EMBL" id="AMD89871.1"/>
    </source>
</evidence>
<sequence length="155" mass="17266">MSDATSSSRCEFPFDAFLVLAGKLQETAEAMLAFCRSASAEKDSSKTEDDAELAEHGCKPGEYRQYHLPPYALTEEGELLDRYKAENIAAALDAIYNDLFATVFLMKGYDADTRITNFTLYQIGELLSRSLRMLSKTGSVLADYNLMHVKRIPTA</sequence>
<protein>
    <submittedName>
        <fullName evidence="1">Uncharacterized protein</fullName>
    </submittedName>
</protein>